<protein>
    <recommendedName>
        <fullName evidence="2">Serpin domain-containing protein</fullName>
    </recommendedName>
</protein>
<dbReference type="Gene3D" id="2.30.39.10">
    <property type="entry name" value="Alpha-1-antitrypsin, domain 1"/>
    <property type="match status" value="1"/>
</dbReference>
<dbReference type="InterPro" id="IPR023795">
    <property type="entry name" value="Serpin_CS"/>
</dbReference>
<dbReference type="InterPro" id="IPR023796">
    <property type="entry name" value="Serpin_dom"/>
</dbReference>
<reference evidence="3 4" key="1">
    <citation type="submission" date="2024-08" db="EMBL/GenBank/DDBJ databases">
        <title>Gnathostoma spinigerum genome.</title>
        <authorList>
            <person name="Gonzalez-Bertolin B."/>
            <person name="Monzon S."/>
            <person name="Zaballos A."/>
            <person name="Jimenez P."/>
            <person name="Dekumyoy P."/>
            <person name="Varona S."/>
            <person name="Cuesta I."/>
            <person name="Sumanam S."/>
            <person name="Adisakwattana P."/>
            <person name="Gasser R.B."/>
            <person name="Hernandez-Gonzalez A."/>
            <person name="Young N.D."/>
            <person name="Perteguer M.J."/>
        </authorList>
    </citation>
    <scope>NUCLEOTIDE SEQUENCE [LARGE SCALE GENOMIC DNA]</scope>
    <source>
        <strain evidence="3">AL3</strain>
        <tissue evidence="3">Liver</tissue>
    </source>
</reference>
<comment type="caution">
    <text evidence="3">The sequence shown here is derived from an EMBL/GenBank/DDBJ whole genome shotgun (WGS) entry which is preliminary data.</text>
</comment>
<dbReference type="PROSITE" id="PS00284">
    <property type="entry name" value="SERPIN"/>
    <property type="match status" value="1"/>
</dbReference>
<dbReference type="Proteomes" id="UP001608902">
    <property type="component" value="Unassembled WGS sequence"/>
</dbReference>
<dbReference type="EMBL" id="JBGFUD010001222">
    <property type="protein sequence ID" value="MFH4975963.1"/>
    <property type="molecule type" value="Genomic_DNA"/>
</dbReference>
<evidence type="ECO:0000259" key="2">
    <source>
        <dbReference type="Pfam" id="PF00079"/>
    </source>
</evidence>
<dbReference type="AlphaFoldDB" id="A0ABD6E7D7"/>
<gene>
    <name evidence="3" type="ORF">AB6A40_002672</name>
</gene>
<dbReference type="Pfam" id="PF00079">
    <property type="entry name" value="Serpin"/>
    <property type="match status" value="1"/>
</dbReference>
<sequence length="300" mass="33730">MKTASVGCLLPSIRDVTNSNAIVGVAITLLKAKWVAKQVFSYRKQPFNTYYSIKSTQQYLDISGNFRFSASKDYEFCEIPLQLLTLSDDSDCSLSYILIRPRDKGGIIRLEKSFDGKMLYDIIKSLAEAKVVEKRLLLPVMRMSSIEIQKSGIDLQGYWERAKLIDEQCTFDKITPNAHLNQFVHYTKLVVSEKGISFSDEDVEIDTSSTQSPEGTQQCDKRPGDQPFSMRFDSPFIFLIADSNNYIPLIIGCYGGQNALPRDRTTRTIPLKVPNEEVTTTGSEIINQMSPKIDGVCSIS</sequence>
<evidence type="ECO:0000256" key="1">
    <source>
        <dbReference type="SAM" id="MobiDB-lite"/>
    </source>
</evidence>
<proteinExistence type="predicted"/>
<feature type="compositionally biased region" description="Polar residues" evidence="1">
    <location>
        <begin position="206"/>
        <end position="218"/>
    </location>
</feature>
<evidence type="ECO:0000313" key="4">
    <source>
        <dbReference type="Proteomes" id="UP001608902"/>
    </source>
</evidence>
<dbReference type="InterPro" id="IPR036186">
    <property type="entry name" value="Serpin_sf"/>
</dbReference>
<name>A0ABD6E7D7_9BILA</name>
<dbReference type="SUPFAM" id="SSF56574">
    <property type="entry name" value="Serpins"/>
    <property type="match status" value="1"/>
</dbReference>
<keyword evidence="4" id="KW-1185">Reference proteome</keyword>
<feature type="region of interest" description="Disordered" evidence="1">
    <location>
        <begin position="202"/>
        <end position="226"/>
    </location>
</feature>
<organism evidence="3 4">
    <name type="scientific">Gnathostoma spinigerum</name>
    <dbReference type="NCBI Taxonomy" id="75299"/>
    <lineage>
        <taxon>Eukaryota</taxon>
        <taxon>Metazoa</taxon>
        <taxon>Ecdysozoa</taxon>
        <taxon>Nematoda</taxon>
        <taxon>Chromadorea</taxon>
        <taxon>Rhabditida</taxon>
        <taxon>Spirurina</taxon>
        <taxon>Gnathostomatomorpha</taxon>
        <taxon>Gnathostomatoidea</taxon>
        <taxon>Gnathostomatidae</taxon>
        <taxon>Gnathostoma</taxon>
    </lineage>
</organism>
<dbReference type="InterPro" id="IPR042185">
    <property type="entry name" value="Serpin_sf_2"/>
</dbReference>
<accession>A0ABD6E7D7</accession>
<evidence type="ECO:0000313" key="3">
    <source>
        <dbReference type="EMBL" id="MFH4975963.1"/>
    </source>
</evidence>
<feature type="domain" description="Serpin" evidence="2">
    <location>
        <begin position="15"/>
        <end position="252"/>
    </location>
</feature>